<evidence type="ECO:0000313" key="2">
    <source>
        <dbReference type="EMBL" id="OGZ65909.1"/>
    </source>
</evidence>
<organism evidence="2 3">
    <name type="scientific">Candidatus Staskawiczbacteria bacterium RIFCSPHIGHO2_02_FULL_34_10</name>
    <dbReference type="NCBI Taxonomy" id="1802205"/>
    <lineage>
        <taxon>Bacteria</taxon>
        <taxon>Candidatus Staskawicziibacteriota</taxon>
    </lineage>
</organism>
<name>A0A1G2HU30_9BACT</name>
<accession>A0A1G2HU30</accession>
<protein>
    <recommendedName>
        <fullName evidence="4">Plasmid stabilization protein</fullName>
    </recommendedName>
</protein>
<dbReference type="Gene3D" id="3.30.2310.20">
    <property type="entry name" value="RelE-like"/>
    <property type="match status" value="1"/>
</dbReference>
<dbReference type="InterPro" id="IPR035093">
    <property type="entry name" value="RelE/ParE_toxin_dom_sf"/>
</dbReference>
<evidence type="ECO:0000256" key="1">
    <source>
        <dbReference type="ARBA" id="ARBA00022649"/>
    </source>
</evidence>
<dbReference type="AlphaFoldDB" id="A0A1G2HU30"/>
<dbReference type="NCBIfam" id="TIGR02385">
    <property type="entry name" value="RelE_StbE"/>
    <property type="match status" value="1"/>
</dbReference>
<dbReference type="STRING" id="1802205.A3C58_00305"/>
<sequence length="86" mass="10296">MKADFHRDFKKELKSLPKKHQEQFFKRLDIFFQNPRHIILNNHKLSGKLKDMRSINVTGDIRAIYEQIDKNTVLFLTIANHNKLYG</sequence>
<comment type="caution">
    <text evidence="2">The sequence shown here is derived from an EMBL/GenBank/DDBJ whole genome shotgun (WGS) entry which is preliminary data.</text>
</comment>
<proteinExistence type="predicted"/>
<dbReference type="InterPro" id="IPR007712">
    <property type="entry name" value="RelE/ParE_toxin"/>
</dbReference>
<dbReference type="EMBL" id="MHOR01000037">
    <property type="protein sequence ID" value="OGZ65909.1"/>
    <property type="molecule type" value="Genomic_DNA"/>
</dbReference>
<dbReference type="Pfam" id="PF15738">
    <property type="entry name" value="YafQ_toxin"/>
    <property type="match status" value="1"/>
</dbReference>
<evidence type="ECO:0008006" key="4">
    <source>
        <dbReference type="Google" id="ProtNLM"/>
    </source>
</evidence>
<dbReference type="SUPFAM" id="SSF143011">
    <property type="entry name" value="RelE-like"/>
    <property type="match status" value="1"/>
</dbReference>
<evidence type="ECO:0000313" key="3">
    <source>
        <dbReference type="Proteomes" id="UP000178380"/>
    </source>
</evidence>
<gene>
    <name evidence="2" type="ORF">A3C58_00305</name>
</gene>
<dbReference type="Proteomes" id="UP000178380">
    <property type="component" value="Unassembled WGS sequence"/>
</dbReference>
<dbReference type="InterPro" id="IPR004386">
    <property type="entry name" value="Toxin_YafQ-like"/>
</dbReference>
<keyword evidence="1" id="KW-1277">Toxin-antitoxin system</keyword>
<reference evidence="2 3" key="1">
    <citation type="journal article" date="2016" name="Nat. Commun.">
        <title>Thousands of microbial genomes shed light on interconnected biogeochemical processes in an aquifer system.</title>
        <authorList>
            <person name="Anantharaman K."/>
            <person name="Brown C.T."/>
            <person name="Hug L.A."/>
            <person name="Sharon I."/>
            <person name="Castelle C.J."/>
            <person name="Probst A.J."/>
            <person name="Thomas B.C."/>
            <person name="Singh A."/>
            <person name="Wilkins M.J."/>
            <person name="Karaoz U."/>
            <person name="Brodie E.L."/>
            <person name="Williams K.H."/>
            <person name="Hubbard S.S."/>
            <person name="Banfield J.F."/>
        </authorList>
    </citation>
    <scope>NUCLEOTIDE SEQUENCE [LARGE SCALE GENOMIC DNA]</scope>
</reference>